<organism evidence="3 4">
    <name type="scientific">Paenibacillus alginolyticus</name>
    <dbReference type="NCBI Taxonomy" id="59839"/>
    <lineage>
        <taxon>Bacteria</taxon>
        <taxon>Bacillati</taxon>
        <taxon>Bacillota</taxon>
        <taxon>Bacilli</taxon>
        <taxon>Bacillales</taxon>
        <taxon>Paenibacillaceae</taxon>
        <taxon>Paenibacillus</taxon>
    </lineage>
</organism>
<dbReference type="RefSeq" id="WP_268617340.1">
    <property type="nucleotide sequence ID" value="NZ_JAMDMX010000090.1"/>
</dbReference>
<name>A0ABT4GJ15_9BACL</name>
<evidence type="ECO:0000256" key="1">
    <source>
        <dbReference type="ARBA" id="ARBA00022849"/>
    </source>
</evidence>
<keyword evidence="4" id="KW-1185">Reference proteome</keyword>
<comment type="caution">
    <text evidence="3">The sequence shown here is derived from an EMBL/GenBank/DDBJ whole genome shotgun (WGS) entry which is preliminary data.</text>
</comment>
<keyword evidence="1" id="KW-0059">Arsenical resistance</keyword>
<dbReference type="Pfam" id="PF01451">
    <property type="entry name" value="LMWPc"/>
    <property type="match status" value="1"/>
</dbReference>
<dbReference type="InterPro" id="IPR023485">
    <property type="entry name" value="Ptyr_pPase"/>
</dbReference>
<dbReference type="Gene3D" id="3.40.50.2300">
    <property type="match status" value="1"/>
</dbReference>
<dbReference type="CDD" id="cd16345">
    <property type="entry name" value="LMWP_ArsC"/>
    <property type="match status" value="1"/>
</dbReference>
<dbReference type="InterPro" id="IPR036196">
    <property type="entry name" value="Ptyr_pPase_sf"/>
</dbReference>
<dbReference type="PANTHER" id="PTHR43428:SF1">
    <property type="entry name" value="ARSENATE REDUCTASE"/>
    <property type="match status" value="1"/>
</dbReference>
<evidence type="ECO:0000313" key="4">
    <source>
        <dbReference type="Proteomes" id="UP001527099"/>
    </source>
</evidence>
<evidence type="ECO:0000259" key="2">
    <source>
        <dbReference type="SMART" id="SM00226"/>
    </source>
</evidence>
<dbReference type="Proteomes" id="UP001527099">
    <property type="component" value="Unassembled WGS sequence"/>
</dbReference>
<proteinExistence type="predicted"/>
<sequence length="139" mass="15768">MMKKPVRIYFLCIQNRCRSQIAEAFAKHYGGEHVIVESAGLEPHDIHPLTLKVMSEVRIDLSGNTSKKIDMKYFIASNVIVKLCQQVAERCPIVPFGITSVEWDIEDPLLSNDIQSVRHARDTIQKKVIELLKGLNVPI</sequence>
<protein>
    <submittedName>
        <fullName evidence="3">Arsenate reductase ArsC</fullName>
    </submittedName>
</protein>
<dbReference type="SMART" id="SM00226">
    <property type="entry name" value="LMWPc"/>
    <property type="match status" value="1"/>
</dbReference>
<gene>
    <name evidence="3" type="ORF">M5X19_25230</name>
</gene>
<evidence type="ECO:0000313" key="3">
    <source>
        <dbReference type="EMBL" id="MCY9696176.1"/>
    </source>
</evidence>
<feature type="domain" description="Phosphotyrosine protein phosphatase I" evidence="2">
    <location>
        <begin position="6"/>
        <end position="134"/>
    </location>
</feature>
<reference evidence="3 4" key="1">
    <citation type="submission" date="2022-05" db="EMBL/GenBank/DDBJ databases">
        <title>Genome Sequencing of Bee-Associated Microbes.</title>
        <authorList>
            <person name="Dunlap C."/>
        </authorList>
    </citation>
    <scope>NUCLEOTIDE SEQUENCE [LARGE SCALE GENOMIC DNA]</scope>
    <source>
        <strain evidence="3 4">NRRL B-14421</strain>
    </source>
</reference>
<dbReference type="PANTHER" id="PTHR43428">
    <property type="entry name" value="ARSENATE REDUCTASE"/>
    <property type="match status" value="1"/>
</dbReference>
<dbReference type="EMBL" id="JAMDMX010000090">
    <property type="protein sequence ID" value="MCY9696176.1"/>
    <property type="molecule type" value="Genomic_DNA"/>
</dbReference>
<accession>A0ABT4GJ15</accession>
<dbReference type="SUPFAM" id="SSF52788">
    <property type="entry name" value="Phosphotyrosine protein phosphatases I"/>
    <property type="match status" value="1"/>
</dbReference>